<keyword evidence="1" id="KW-1133">Transmembrane helix</keyword>
<name>A0ABT8DH72_9FLAO</name>
<accession>A0ABT8DH72</accession>
<dbReference type="Proteomes" id="UP001244787">
    <property type="component" value="Unassembled WGS sequence"/>
</dbReference>
<comment type="caution">
    <text evidence="2">The sequence shown here is derived from an EMBL/GenBank/DDBJ whole genome shotgun (WGS) entry which is preliminary data.</text>
</comment>
<keyword evidence="3" id="KW-1185">Reference proteome</keyword>
<protein>
    <submittedName>
        <fullName evidence="2">Uncharacterized protein</fullName>
    </submittedName>
</protein>
<feature type="transmembrane region" description="Helical" evidence="1">
    <location>
        <begin position="112"/>
        <end position="136"/>
    </location>
</feature>
<evidence type="ECO:0000256" key="1">
    <source>
        <dbReference type="SAM" id="Phobius"/>
    </source>
</evidence>
<feature type="transmembrane region" description="Helical" evidence="1">
    <location>
        <begin position="75"/>
        <end position="92"/>
    </location>
</feature>
<dbReference type="RefSeq" id="WP_290253366.1">
    <property type="nucleotide sequence ID" value="NZ_JAUGQQ010000001.1"/>
</dbReference>
<evidence type="ECO:0000313" key="3">
    <source>
        <dbReference type="Proteomes" id="UP001244787"/>
    </source>
</evidence>
<keyword evidence="1" id="KW-0472">Membrane</keyword>
<feature type="transmembrane region" description="Helical" evidence="1">
    <location>
        <begin position="7"/>
        <end position="27"/>
    </location>
</feature>
<gene>
    <name evidence="2" type="ORF">QRD02_02770</name>
</gene>
<feature type="transmembrane region" description="Helical" evidence="1">
    <location>
        <begin position="42"/>
        <end position="63"/>
    </location>
</feature>
<evidence type="ECO:0000313" key="2">
    <source>
        <dbReference type="EMBL" id="MDN3723291.1"/>
    </source>
</evidence>
<dbReference type="EMBL" id="JAUGQQ010000001">
    <property type="protein sequence ID" value="MDN3723291.1"/>
    <property type="molecule type" value="Genomic_DNA"/>
</dbReference>
<keyword evidence="1" id="KW-0812">Transmembrane</keyword>
<proteinExistence type="predicted"/>
<sequence length="141" mass="14950">MALHKILKIVALLLSVAGIIFLAMIIVKGDEAVTATGEGVDGFLYVAYITFAIIVVFVLFFVLKGIFAGNIKNTLISVGAFLLVIVVAYVLADSSPMEMQEGEMLSESGSKWVGTGLIAFYILAVLAVGAMVFSGIKKITK</sequence>
<reference evidence="2 3" key="1">
    <citation type="submission" date="2023-06" db="EMBL/GenBank/DDBJ databases">
        <authorList>
            <person name="Ye Y.-Q."/>
            <person name="Du Z.-J."/>
        </authorList>
    </citation>
    <scope>NUCLEOTIDE SEQUENCE [LARGE SCALE GENOMIC DNA]</scope>
    <source>
        <strain evidence="2 3">SDUM287046</strain>
    </source>
</reference>
<organism evidence="2 3">
    <name type="scientific">Aequorivita aurantiaca</name>
    <dbReference type="NCBI Taxonomy" id="3053356"/>
    <lineage>
        <taxon>Bacteria</taxon>
        <taxon>Pseudomonadati</taxon>
        <taxon>Bacteroidota</taxon>
        <taxon>Flavobacteriia</taxon>
        <taxon>Flavobacteriales</taxon>
        <taxon>Flavobacteriaceae</taxon>
        <taxon>Aequorivita</taxon>
    </lineage>
</organism>